<dbReference type="NCBIfam" id="TIGR04299">
    <property type="entry name" value="antiport_PotE"/>
    <property type="match status" value="1"/>
</dbReference>
<feature type="transmembrane region" description="Helical" evidence="9">
    <location>
        <begin position="988"/>
        <end position="1008"/>
    </location>
</feature>
<dbReference type="InterPro" id="IPR008286">
    <property type="entry name" value="Prn/Lys/Arg_de-COase_C"/>
</dbReference>
<comment type="similarity">
    <text evidence="9">Belongs to the amino acid-polyamine-organocation (APC) superfamily. Basic amino acid/polyamine antiporter (APA) (TC 2.A.3.2) family.</text>
</comment>
<dbReference type="GO" id="GO:0006520">
    <property type="term" value="P:amino acid metabolic process"/>
    <property type="evidence" value="ECO:0007669"/>
    <property type="project" value="InterPro"/>
</dbReference>
<proteinExistence type="inferred from homology"/>
<evidence type="ECO:0000256" key="8">
    <source>
        <dbReference type="ARBA" id="ARBA00023239"/>
    </source>
</evidence>
<evidence type="ECO:0000256" key="6">
    <source>
        <dbReference type="ARBA" id="ARBA00022989"/>
    </source>
</evidence>
<evidence type="ECO:0000256" key="4">
    <source>
        <dbReference type="ARBA" id="ARBA00022793"/>
    </source>
</evidence>
<keyword evidence="4" id="KW-0210">Decarboxylase</keyword>
<dbReference type="Pfam" id="PF03709">
    <property type="entry name" value="OKR_DC_1_N"/>
    <property type="match status" value="1"/>
</dbReference>
<comment type="subcellular location">
    <subcellularLocation>
        <location evidence="9">Cell inner membrane</location>
        <topology evidence="9">Multi-pass membrane protein</topology>
    </subcellularLocation>
    <subcellularLocation>
        <location evidence="1">Membrane</location>
        <topology evidence="1">Multi-pass membrane protein</topology>
    </subcellularLocation>
</comment>
<dbReference type="HAMAP" id="MF_02073">
    <property type="entry name" value="Putrescine_transp"/>
    <property type="match status" value="1"/>
</dbReference>
<dbReference type="HOGENOM" id="CLU_266174_0_0_5"/>
<feature type="transmembrane region" description="Helical" evidence="9">
    <location>
        <begin position="1129"/>
        <end position="1149"/>
    </location>
</feature>
<dbReference type="GO" id="GO:0030170">
    <property type="term" value="F:pyridoxal phosphate binding"/>
    <property type="evidence" value="ECO:0007669"/>
    <property type="project" value="TreeGrafter"/>
</dbReference>
<reference evidence="11 12" key="1">
    <citation type="submission" date="2012-02" db="EMBL/GenBank/DDBJ databases">
        <title>Improved High-Quality Draft Sequence of Rhizobium leguminosarum bv. trifolii WSM2297.</title>
        <authorList>
            <consortium name="US DOE Joint Genome Institute"/>
            <person name="Lucas S."/>
            <person name="Han J."/>
            <person name="Lapidus A."/>
            <person name="Cheng J.-F."/>
            <person name="Goodwin L."/>
            <person name="Pitluck S."/>
            <person name="Peters L."/>
            <person name="Ovchinnikova G."/>
            <person name="Zhang X."/>
            <person name="Detter J.C."/>
            <person name="Han C."/>
            <person name="Tapia R."/>
            <person name="Land M."/>
            <person name="Hauser L."/>
            <person name="Kyrpides N."/>
            <person name="Ivanova N."/>
            <person name="Pagani I."/>
            <person name="Brau L."/>
            <person name="Yates R."/>
            <person name="O'Hara G."/>
            <person name="Rui T."/>
            <person name="Howieson J."/>
            <person name="Reeve W."/>
            <person name="Woyke T."/>
        </authorList>
    </citation>
    <scope>NUCLEOTIDE SEQUENCE [LARGE SCALE GENOMIC DNA]</scope>
    <source>
        <strain evidence="11 12">WSM2297</strain>
    </source>
</reference>
<dbReference type="NCBIfam" id="NF010092">
    <property type="entry name" value="PRK13578.1"/>
    <property type="match status" value="1"/>
</dbReference>
<dbReference type="PANTHER" id="PTHR45229">
    <property type="entry name" value="CONSTITUTIVE ORNITHINE DECARBOXYLASE"/>
    <property type="match status" value="1"/>
</dbReference>
<dbReference type="GO" id="GO:0016831">
    <property type="term" value="F:carboxy-lyase activity"/>
    <property type="evidence" value="ECO:0007669"/>
    <property type="project" value="UniProtKB-KW"/>
</dbReference>
<accession>J0CN71</accession>
<dbReference type="GO" id="GO:0015496">
    <property type="term" value="F:putrescine:ornithine antiporter activity"/>
    <property type="evidence" value="ECO:0007669"/>
    <property type="project" value="InterPro"/>
</dbReference>
<dbReference type="SUPFAM" id="SSF53383">
    <property type="entry name" value="PLP-dependent transferases"/>
    <property type="match status" value="1"/>
</dbReference>
<dbReference type="InterPro" id="IPR015424">
    <property type="entry name" value="PyrdxlP-dep_Trfase"/>
</dbReference>
<name>J0CN71_RHILT</name>
<feature type="transmembrane region" description="Helical" evidence="9">
    <location>
        <begin position="845"/>
        <end position="868"/>
    </location>
</feature>
<feature type="transmembrane region" description="Helical" evidence="9">
    <location>
        <begin position="956"/>
        <end position="976"/>
    </location>
</feature>
<feature type="transmembrane region" description="Helical" evidence="9">
    <location>
        <begin position="924"/>
        <end position="944"/>
    </location>
</feature>
<dbReference type="Gene3D" id="3.90.100.10">
    <property type="entry name" value="Orn/Lys/Arg decarboxylase, C-terminal domain"/>
    <property type="match status" value="1"/>
</dbReference>
<dbReference type="Gene3D" id="3.40.640.10">
    <property type="entry name" value="Type I PLP-dependent aspartate aminotransferase-like (Major domain)"/>
    <property type="match status" value="1"/>
</dbReference>
<dbReference type="InterPro" id="IPR027566">
    <property type="entry name" value="Symport/antiport_PotE"/>
</dbReference>
<feature type="transmembrane region" description="Helical" evidence="9">
    <location>
        <begin position="1029"/>
        <end position="1053"/>
    </location>
</feature>
<dbReference type="NCBIfam" id="NF007938">
    <property type="entry name" value="PRK10655.1"/>
    <property type="match status" value="1"/>
</dbReference>
<keyword evidence="6 9" id="KW-1133">Transmembrane helix</keyword>
<feature type="transmembrane region" description="Helical" evidence="9">
    <location>
        <begin position="1155"/>
        <end position="1179"/>
    </location>
</feature>
<dbReference type="Proteomes" id="UP000005732">
    <property type="component" value="Unassembled WGS sequence"/>
</dbReference>
<feature type="transmembrane region" description="Helical" evidence="9">
    <location>
        <begin position="1214"/>
        <end position="1232"/>
    </location>
</feature>
<evidence type="ECO:0000256" key="3">
    <source>
        <dbReference type="ARBA" id="ARBA00022692"/>
    </source>
</evidence>
<evidence type="ECO:0000256" key="5">
    <source>
        <dbReference type="ARBA" id="ARBA00022898"/>
    </source>
</evidence>
<dbReference type="AlphaFoldDB" id="J0CN71"/>
<dbReference type="Pfam" id="PF13520">
    <property type="entry name" value="AA_permease_2"/>
    <property type="match status" value="1"/>
</dbReference>
<dbReference type="InterPro" id="IPR036633">
    <property type="entry name" value="Prn/Lys/Arg_de-COase_C_sf"/>
</dbReference>
<evidence type="ECO:0000313" key="12">
    <source>
        <dbReference type="Proteomes" id="UP000005732"/>
    </source>
</evidence>
<keyword evidence="5" id="KW-0663">Pyridoxal phosphate</keyword>
<organism evidence="11 12">
    <name type="scientific">Rhizobium leguminosarum bv. trifolii WSM2297</name>
    <dbReference type="NCBI Taxonomy" id="754762"/>
    <lineage>
        <taxon>Bacteria</taxon>
        <taxon>Pseudomonadati</taxon>
        <taxon>Pseudomonadota</taxon>
        <taxon>Alphaproteobacteria</taxon>
        <taxon>Hyphomicrobiales</taxon>
        <taxon>Rhizobiaceae</taxon>
        <taxon>Rhizobium/Agrobacterium group</taxon>
        <taxon>Rhizobium</taxon>
    </lineage>
</organism>
<keyword evidence="7 9" id="KW-0472">Membrane</keyword>
<sequence>MIPRDVKSPTVAIPFHKLLKIVAVVDRNDQQALALLAQISADNYDVELRDDYSADVSEDASVGAYIGSVEGGRLQSARTFLRSVRDGGFRTPIWAMADSLTIADMNVVEMAGEVDGFVYLGQQTPAFYAKQIISSLVNYGKSLLPPFFGGMMAYDGEANIAFDCPGHQGGQFYRKSPAGQLFFKYFGESVFRNDLCNADVDLGDLLIHEGPAAEAQKQAARIFGADRTYFILNGTSTSNKVVTNAVLRAGDLVLFDRNNHKSLHQGALVQAGAIPIFLPTARNAFGMIGAVDWEAWDETWLRRQIASHPLVADKSRADGERPFRLACIQLATYDGTIYNVRKVMEKIGHLCDYVLWDEAWIGYNAFHPLFEGHSPMRLDDLRPDMPGLFSTQSVHKQGAGFSQASQIHKRDEHIKGQRRFIEHKRFNESLLMHVSTSPFYPLFASLDVNAKVHEGKAGEMLWDRCIGLGIEVRKKLRGFVQHYECKAASPEEQWFFDPFVPDKITVSGSTHTSDLAEIRWEDVPTDVLKREQQCWRFDTEAKWHGYAGYAPGYTMVDPNKLTLLTPGIDRETGEYREFGIPATVVANYLREQRVVPEKCDLNSLLFLLTPAEDESKLNTLVAKLVKFKNLWDRDAPLPEVLPTVFAANRERYAGYTVRQVCKEMHSFYRQAGVKDLQRLCFRSESFPEPAIAPKQAYEALVANNVDYVPLAQAAGRISATLALIYPPGIGVIVPGERWDERARPMRDYFLAFEESFNRFPGFNYEVQGVFQERIDGRIKFYTYVVREWGTEDLIMTDNTMHLATETTAKKKMNLVQLTFIVAVNMMGSGIIMLPANMAQVGAISLLSWIVTAVGSMAIAYGFAQAGLFNQRPGGMSAYAEDAYGKDGYFMVFFLYFLSLAIGNVAIGISAVGYLAGFFPALTSTPIMTCVALIILLWLTTAANFGGPRITGRIGSVTVWGVILPVGLLSIIGWLWFSSSTFAAAWTPKGLSLGQGMGSSISLTLWAFLGMESAAQNSDAVENPKRDVPLACMFGTLGAAVIYILSTTVIQGIVPNADLAASTGPFALAYATMFNPTIGSIIMALAVLACLGSLLGWQFTIAQTARTAAEERMFPTVFSRVNEMGAPVQGMIILGVVQTGLALMTISPTLSEQFSALVNLAVVTNVLPYIIALSSLFVIMKAARVPQAKYRLNAAIALVGMLYSVFAIYASGKDAVLGGMLVTGIGFIIYGLIAPRFTSGANHVPAE</sequence>
<keyword evidence="8" id="KW-0456">Lyase</keyword>
<gene>
    <name evidence="11" type="ORF">Rleg4DRAFT_2725</name>
</gene>
<dbReference type="EMBL" id="JH719395">
    <property type="protein sequence ID" value="EJC81055.1"/>
    <property type="molecule type" value="Genomic_DNA"/>
</dbReference>
<evidence type="ECO:0000256" key="2">
    <source>
        <dbReference type="ARBA" id="ARBA00010671"/>
    </source>
</evidence>
<comment type="similarity">
    <text evidence="2">Belongs to the Orn/Lys/Arg decarboxylase class-I family.</text>
</comment>
<keyword evidence="9" id="KW-1003">Cell membrane</keyword>
<evidence type="ECO:0000313" key="11">
    <source>
        <dbReference type="EMBL" id="EJC81055.1"/>
    </source>
</evidence>
<feature type="transmembrane region" description="Helical" evidence="9">
    <location>
        <begin position="1073"/>
        <end position="1096"/>
    </location>
</feature>
<dbReference type="InterPro" id="IPR000310">
    <property type="entry name" value="Orn/Lys/Arg_deCO2ase_major_dom"/>
</dbReference>
<evidence type="ECO:0000259" key="10">
    <source>
        <dbReference type="PROSITE" id="PS00703"/>
    </source>
</evidence>
<feature type="transmembrane region" description="Helical" evidence="9">
    <location>
        <begin position="814"/>
        <end position="833"/>
    </location>
</feature>
<dbReference type="Gene3D" id="3.40.50.2300">
    <property type="match status" value="1"/>
</dbReference>
<dbReference type="InterPro" id="IPR015421">
    <property type="entry name" value="PyrdxlP-dep_Trfase_major"/>
</dbReference>
<dbReference type="Gene3D" id="3.90.1150.10">
    <property type="entry name" value="Aspartate Aminotransferase, domain 1"/>
    <property type="match status" value="1"/>
</dbReference>
<keyword evidence="9" id="KW-0813">Transport</keyword>
<dbReference type="PROSITE" id="PS00703">
    <property type="entry name" value="OKR_DC_1"/>
    <property type="match status" value="1"/>
</dbReference>
<evidence type="ECO:0000256" key="9">
    <source>
        <dbReference type="HAMAP-Rule" id="MF_02073"/>
    </source>
</evidence>
<dbReference type="InterPro" id="IPR011193">
    <property type="entry name" value="Orn/lys/arg_de-COase"/>
</dbReference>
<feature type="transmembrane region" description="Helical" evidence="9">
    <location>
        <begin position="1191"/>
        <end position="1208"/>
    </location>
</feature>
<dbReference type="Pfam" id="PF01276">
    <property type="entry name" value="OKR_DC_1"/>
    <property type="match status" value="1"/>
</dbReference>
<evidence type="ECO:0000256" key="7">
    <source>
        <dbReference type="ARBA" id="ARBA00023136"/>
    </source>
</evidence>
<protein>
    <recommendedName>
        <fullName evidence="9">Putrescine transporter</fullName>
    </recommendedName>
</protein>
<dbReference type="InterPro" id="IPR002293">
    <property type="entry name" value="AA/rel_permease1"/>
</dbReference>
<dbReference type="PANTHER" id="PTHR45229:SF3">
    <property type="entry name" value="BIODEGRADATIVE ARGININE DECARBOXYLASE"/>
    <property type="match status" value="1"/>
</dbReference>
<dbReference type="GO" id="GO:0005886">
    <property type="term" value="C:plasma membrane"/>
    <property type="evidence" value="ECO:0007669"/>
    <property type="project" value="UniProtKB-SubCell"/>
</dbReference>
<dbReference type="SUPFAM" id="SSF55904">
    <property type="entry name" value="Ornithine decarboxylase C-terminal domain"/>
    <property type="match status" value="1"/>
</dbReference>
<dbReference type="GO" id="GO:0005829">
    <property type="term" value="C:cytosol"/>
    <property type="evidence" value="ECO:0007669"/>
    <property type="project" value="TreeGrafter"/>
</dbReference>
<feature type="domain" description="Orn/Lys/Arg decarboxylases family 1 pyridoxal-P attachment site" evidence="10">
    <location>
        <begin position="391"/>
        <end position="405"/>
    </location>
</feature>
<dbReference type="InterPro" id="IPR005308">
    <property type="entry name" value="OKR_de-COase_N"/>
</dbReference>
<dbReference type="Gene3D" id="1.20.1740.10">
    <property type="entry name" value="Amino acid/polyamine transporter I"/>
    <property type="match status" value="1"/>
</dbReference>
<dbReference type="FunFam" id="3.40.640.10:FF:000008">
    <property type="entry name" value="Lysine decarboxylase, inducible"/>
    <property type="match status" value="1"/>
</dbReference>
<keyword evidence="3 9" id="KW-0812">Transmembrane</keyword>
<evidence type="ECO:0000256" key="1">
    <source>
        <dbReference type="ARBA" id="ARBA00004141"/>
    </source>
</evidence>
<dbReference type="InterPro" id="IPR015422">
    <property type="entry name" value="PyrdxlP-dep_Trfase_small"/>
</dbReference>
<feature type="transmembrane region" description="Helical" evidence="9">
    <location>
        <begin position="889"/>
        <end position="918"/>
    </location>
</feature>
<dbReference type="Pfam" id="PF03711">
    <property type="entry name" value="OKR_DC_1_C"/>
    <property type="match status" value="1"/>
</dbReference>
<keyword evidence="9" id="KW-0997">Cell inner membrane</keyword>
<dbReference type="RefSeq" id="WP_003581964.1">
    <property type="nucleotide sequence ID" value="NZ_JH719395.1"/>
</dbReference>